<organism evidence="2 3">
    <name type="scientific">Aliicoccus persicus</name>
    <dbReference type="NCBI Taxonomy" id="930138"/>
    <lineage>
        <taxon>Bacteria</taxon>
        <taxon>Bacillati</taxon>
        <taxon>Bacillota</taxon>
        <taxon>Bacilli</taxon>
        <taxon>Bacillales</taxon>
        <taxon>Staphylococcaceae</taxon>
        <taxon>Aliicoccus</taxon>
    </lineage>
</organism>
<sequence>MNSKQLFNTRLKEDIGLRAYYSKYIFNSHFLLFLTITIGVFIYSLVGFIQDAEPSIWYLLIGSIVLSLSVMPSYRSLLKEADGLFLLPYESHMKTYFQGTLRYSLALNVVLMVLGVALSALLISINLSLSHIIIVVLAALVIYVFHLIIYRVAINSKWNHWSVIGLLFVTSVVTLFLTMMFPWLAPLIPVALIGLYIFFSKQVHTNLNWFRYINHEKDARNRYFRVVSMFANVAHMDGQYKRRRYLDKLLPNFKKDKFNKENMYEYLFYRSFMRDNDLPMIILRLIIIAAIIMIWLNIWWVSIVIGVFVIYLIVLQMNQIYSQQAYLLWPKIWPVKRSYIQESYIRYSNKLVVVLSLIIAVVFILVHLEQFYMAAILPIWGYLINRVLSKGIYKKESMLSD</sequence>
<keyword evidence="3" id="KW-1185">Reference proteome</keyword>
<dbReference type="PIRSF" id="PIRSF037259">
    <property type="entry name" value="EcsB_ABC"/>
    <property type="match status" value="1"/>
</dbReference>
<dbReference type="AlphaFoldDB" id="A0A662Z5I0"/>
<dbReference type="Proteomes" id="UP000243605">
    <property type="component" value="Unassembled WGS sequence"/>
</dbReference>
<dbReference type="GO" id="GO:0016020">
    <property type="term" value="C:membrane"/>
    <property type="evidence" value="ECO:0007669"/>
    <property type="project" value="InterPro"/>
</dbReference>
<gene>
    <name evidence="2" type="ORF">SAMN05192557_2087</name>
</gene>
<accession>A0A662Z5I0</accession>
<feature type="transmembrane region" description="Helical" evidence="1">
    <location>
        <begin position="166"/>
        <end position="199"/>
    </location>
</feature>
<feature type="transmembrane region" description="Helical" evidence="1">
    <location>
        <begin position="371"/>
        <end position="388"/>
    </location>
</feature>
<name>A0A662Z5I0_9STAP</name>
<evidence type="ECO:0000313" key="2">
    <source>
        <dbReference type="EMBL" id="SEW19437.1"/>
    </source>
</evidence>
<evidence type="ECO:0000313" key="3">
    <source>
        <dbReference type="Proteomes" id="UP000243605"/>
    </source>
</evidence>
<dbReference type="OrthoDB" id="2447941at2"/>
<evidence type="ECO:0000256" key="1">
    <source>
        <dbReference type="SAM" id="Phobius"/>
    </source>
</evidence>
<feature type="transmembrane region" description="Helical" evidence="1">
    <location>
        <begin position="103"/>
        <end position="125"/>
    </location>
</feature>
<dbReference type="Pfam" id="PF05975">
    <property type="entry name" value="EcsB"/>
    <property type="match status" value="1"/>
</dbReference>
<dbReference type="InterPro" id="IPR010288">
    <property type="entry name" value="EcsB_ABC"/>
</dbReference>
<dbReference type="EMBL" id="FOIT01000008">
    <property type="protein sequence ID" value="SEW19437.1"/>
    <property type="molecule type" value="Genomic_DNA"/>
</dbReference>
<feature type="transmembrane region" description="Helical" evidence="1">
    <location>
        <begin position="55"/>
        <end position="74"/>
    </location>
</feature>
<reference evidence="2 3" key="1">
    <citation type="submission" date="2016-10" db="EMBL/GenBank/DDBJ databases">
        <authorList>
            <person name="Varghese N."/>
            <person name="Submissions S."/>
        </authorList>
    </citation>
    <scope>NUCLEOTIDE SEQUENCE [LARGE SCALE GENOMIC DNA]</scope>
    <source>
        <strain evidence="2 3">IBRC-M10081</strain>
    </source>
</reference>
<protein>
    <submittedName>
        <fullName evidence="2">ABC-2 type transport system permease protein</fullName>
    </submittedName>
</protein>
<feature type="transmembrane region" description="Helical" evidence="1">
    <location>
        <begin position="281"/>
        <end position="314"/>
    </location>
</feature>
<proteinExistence type="predicted"/>
<feature type="transmembrane region" description="Helical" evidence="1">
    <location>
        <begin position="347"/>
        <end position="365"/>
    </location>
</feature>
<keyword evidence="1" id="KW-0812">Transmembrane</keyword>
<keyword evidence="1" id="KW-0472">Membrane</keyword>
<feature type="transmembrane region" description="Helical" evidence="1">
    <location>
        <begin position="131"/>
        <end position="154"/>
    </location>
</feature>
<feature type="transmembrane region" description="Helical" evidence="1">
    <location>
        <begin position="30"/>
        <end position="49"/>
    </location>
</feature>
<keyword evidence="1" id="KW-1133">Transmembrane helix</keyword>